<feature type="domain" description="DUF4657" evidence="2">
    <location>
        <begin position="158"/>
        <end position="286"/>
    </location>
</feature>
<feature type="domain" description="DUF4657" evidence="2">
    <location>
        <begin position="328"/>
        <end position="469"/>
    </location>
</feature>
<dbReference type="AlphaFoldDB" id="A0A9F2Q4H0"/>
<feature type="compositionally biased region" description="Basic and acidic residues" evidence="1">
    <location>
        <begin position="54"/>
        <end position="66"/>
    </location>
</feature>
<dbReference type="GeneID" id="103061586"/>
<dbReference type="KEGG" id="pbi:103061586"/>
<organism evidence="3 4">
    <name type="scientific">Python bivittatus</name>
    <name type="common">Burmese python</name>
    <name type="synonym">Python molurus bivittatus</name>
    <dbReference type="NCBI Taxonomy" id="176946"/>
    <lineage>
        <taxon>Eukaryota</taxon>
        <taxon>Metazoa</taxon>
        <taxon>Chordata</taxon>
        <taxon>Craniata</taxon>
        <taxon>Vertebrata</taxon>
        <taxon>Euteleostomi</taxon>
        <taxon>Lepidosauria</taxon>
        <taxon>Squamata</taxon>
        <taxon>Bifurcata</taxon>
        <taxon>Unidentata</taxon>
        <taxon>Episquamata</taxon>
        <taxon>Toxicofera</taxon>
        <taxon>Serpentes</taxon>
        <taxon>Henophidia</taxon>
        <taxon>Pythonidae</taxon>
        <taxon>Python</taxon>
    </lineage>
</organism>
<dbReference type="PANTHER" id="PTHR37336">
    <property type="entry name" value="SIMILAR TO 9930012K11RIK PROTEIN"/>
    <property type="match status" value="1"/>
</dbReference>
<evidence type="ECO:0000256" key="1">
    <source>
        <dbReference type="SAM" id="MobiDB-lite"/>
    </source>
</evidence>
<name>A0A9F2Q4H0_PYTBI</name>
<gene>
    <name evidence="4" type="primary">CUNH8orf58</name>
</gene>
<evidence type="ECO:0000313" key="4">
    <source>
        <dbReference type="RefSeq" id="XP_007428642.2"/>
    </source>
</evidence>
<feature type="region of interest" description="Disordered" evidence="1">
    <location>
        <begin position="362"/>
        <end position="399"/>
    </location>
</feature>
<proteinExistence type="predicted"/>
<dbReference type="OMA" id="IRWRSPK"/>
<dbReference type="InterPro" id="IPR027958">
    <property type="entry name" value="DUF4657"/>
</dbReference>
<accession>A0A9F2Q4H0</accession>
<dbReference type="Pfam" id="PF15552">
    <property type="entry name" value="DUF4657"/>
    <property type="match status" value="2"/>
</dbReference>
<reference evidence="4" key="1">
    <citation type="submission" date="2025-08" db="UniProtKB">
        <authorList>
            <consortium name="RefSeq"/>
        </authorList>
    </citation>
    <scope>IDENTIFICATION</scope>
    <source>
        <tissue evidence="4">Liver</tissue>
    </source>
</reference>
<keyword evidence="3" id="KW-1185">Reference proteome</keyword>
<dbReference type="PANTHER" id="PTHR37336:SF1">
    <property type="entry name" value="SIMILAR TO 9930012K11RIK PROTEIN"/>
    <property type="match status" value="1"/>
</dbReference>
<feature type="region of interest" description="Disordered" evidence="1">
    <location>
        <begin position="43"/>
        <end position="157"/>
    </location>
</feature>
<feature type="region of interest" description="Disordered" evidence="1">
    <location>
        <begin position="297"/>
        <end position="319"/>
    </location>
</feature>
<sequence length="471" mass="51935">MEAGGGGGAARRQTPFSIAGSAWRPAESCVVLTSVSMYRKLQAPQPQAPLSLDPEDKMSKGADRWAEAGSPTEAAPHQLGFLPMSGRLLKSESEDSGVEMASNDHSPSTPIGSEKSFSLDCLDGLQLTVEDDPCPAPREDCPKEHRPEEPVPAQDRAYRRNLSVSKKLAQVVQRSQKHRLPVRSPRQLTQRPRSLVDLEGLKSCYPHRPASVDGGPDAASGGHRAVSGCSTPEEQKIEEEAQQPTSLPMPGQGLRYLEHICQMLEKIAQLQRANMQLHHQRQVLECRIRAQELENEGFSEDVPEDSKLPQMDPQPGDPAAMEIEKEEGEHSSLLDSWHPHLFRTHSASDTRMLRKQTCNLGSKIDRSSKIPAHAASSPSLLDQLDGNSHTLPPGIKLKNDHSHWGKVKVLINRITRKSAQTNELTPSSDTASNSRHCRADIVLDKEGSYPRRHFLPTLVAKKQRPKHLSMG</sequence>
<feature type="region of interest" description="Disordered" evidence="1">
    <location>
        <begin position="170"/>
        <end position="190"/>
    </location>
</feature>
<feature type="compositionally biased region" description="Basic and acidic residues" evidence="1">
    <location>
        <begin position="137"/>
        <end position="149"/>
    </location>
</feature>
<dbReference type="OrthoDB" id="9943553at2759"/>
<evidence type="ECO:0000313" key="3">
    <source>
        <dbReference type="Proteomes" id="UP000695026"/>
    </source>
</evidence>
<dbReference type="RefSeq" id="XP_007428642.2">
    <property type="nucleotide sequence ID" value="XM_007428580.3"/>
</dbReference>
<feature type="region of interest" description="Disordered" evidence="1">
    <location>
        <begin position="210"/>
        <end position="249"/>
    </location>
</feature>
<dbReference type="CTD" id="120497151"/>
<evidence type="ECO:0000259" key="2">
    <source>
        <dbReference type="Pfam" id="PF15552"/>
    </source>
</evidence>
<feature type="compositionally biased region" description="Polar residues" evidence="1">
    <location>
        <begin position="376"/>
        <end position="390"/>
    </location>
</feature>
<dbReference type="Proteomes" id="UP000695026">
    <property type="component" value="Unplaced"/>
</dbReference>
<protein>
    <submittedName>
        <fullName evidence="4">Uncharacterized protein C8orf58 homolog</fullName>
    </submittedName>
</protein>